<dbReference type="Proteomes" id="UP000054926">
    <property type="component" value="Unassembled WGS sequence"/>
</dbReference>
<reference evidence="1 2" key="1">
    <citation type="submission" date="2015-11" db="EMBL/GenBank/DDBJ databases">
        <title>Genomic analysis of 38 Legionella species identifies large and diverse effector repertoires.</title>
        <authorList>
            <person name="Burstein D."/>
            <person name="Amaro F."/>
            <person name="Zusman T."/>
            <person name="Lifshitz Z."/>
            <person name="Cohen O."/>
            <person name="Gilbert J.A."/>
            <person name="Pupko T."/>
            <person name="Shuman H.A."/>
            <person name="Segal G."/>
        </authorList>
    </citation>
    <scope>NUCLEOTIDE SEQUENCE [LARGE SCALE GENOMIC DNA]</scope>
    <source>
        <strain evidence="1 2">IMVS3376</strain>
    </source>
</reference>
<evidence type="ECO:0000313" key="2">
    <source>
        <dbReference type="Proteomes" id="UP000054926"/>
    </source>
</evidence>
<organism evidence="1 2">
    <name type="scientific">Legionella steelei</name>
    <dbReference type="NCBI Taxonomy" id="947033"/>
    <lineage>
        <taxon>Bacteria</taxon>
        <taxon>Pseudomonadati</taxon>
        <taxon>Pseudomonadota</taxon>
        <taxon>Gammaproteobacteria</taxon>
        <taxon>Legionellales</taxon>
        <taxon>Legionellaceae</taxon>
        <taxon>Legionella</taxon>
    </lineage>
</organism>
<evidence type="ECO:0000313" key="1">
    <source>
        <dbReference type="EMBL" id="KTD67227.1"/>
    </source>
</evidence>
<protein>
    <submittedName>
        <fullName evidence="1">Uncharacterized protein</fullName>
    </submittedName>
</protein>
<dbReference type="AlphaFoldDB" id="A0A0W0ZDI0"/>
<sequence length="527" mass="60164">MRPLSNGDVLVELDKGSLKKNSDPLKITNTAQRAVVMQHIDSSGSHVMAYNNNRIYHSSSGENQEGVRSHELIKDMSTRGVLGTTAVFHCSHPKVSRNLAKALQQWDPTADPTVYAQLKQKTVEYRAQMELNHLISVFNNTRDFLMDIKTTENKQLASQAISKSIKMIKEQYEDILKRANLDKTTFDPINNALRALLAQEKQIMQLLDAVAQGKTELPKIELPPFLEQFETHKVKLPTPYATLADERRQSDYARIKKQKETAKEELAKAEEPSIKTDSTAAMMFFMEEETDKQHLLDDDELAAVEKLSEQHELYRAFRSFMRNQEHVPLSKNKGVSCNQFIGFSLKVAIIDTLFNGDIPKELMQKYKEIEAYKASKHLSKLNQIPEQLFKEFQELFNKITQDDKYEKERKLIQYLGMGVKGSMVRQLCESAFNEQNWDTEYLIIVQKKDGSKNPYVLSFQEAQELYNALSKDRPGSEYDIKLPAIISEDNLTPSLKEQLAALEQSKDFFETKESSGATLTSATSLKT</sequence>
<dbReference type="EMBL" id="LNYY01000021">
    <property type="protein sequence ID" value="KTD67227.1"/>
    <property type="molecule type" value="Genomic_DNA"/>
</dbReference>
<name>A0A0W0ZDI0_9GAMM</name>
<proteinExistence type="predicted"/>
<gene>
    <name evidence="1" type="ORF">Lste_3433</name>
</gene>
<comment type="caution">
    <text evidence="1">The sequence shown here is derived from an EMBL/GenBank/DDBJ whole genome shotgun (WGS) entry which is preliminary data.</text>
</comment>
<keyword evidence="2" id="KW-1185">Reference proteome</keyword>
<accession>A0A0W0ZDI0</accession>
<dbReference type="PATRIC" id="fig|947033.5.peg.3650"/>